<evidence type="ECO:0000313" key="1">
    <source>
        <dbReference type="EMBL" id="UQC88340.1"/>
    </source>
</evidence>
<name>A0A9Q8WMR3_9PEZI</name>
<accession>A0A9Q8WMR3</accession>
<dbReference type="KEGG" id="clup:CLUP02_13863"/>
<dbReference type="GeneID" id="73347809"/>
<sequence length="205" mass="22851">MTTLGSVRGHKARVTRSTNLVARYQQVITPTASGAMPSWALVFLTPPKRLESVEPFMHHWQRQDPLTCLLRSNVYNLLQRDKAQGLGAARNAPHELVLVADAATFPRDGGCSVTSRCAILWIFFSKVLCENGLGLVFDSGQSIAKEPCAITRFLPAFRPAAFLRIFPRRVPSFFNFASSSCILSLYNSRFGDCEVLLNMAERFHT</sequence>
<dbReference type="Proteomes" id="UP000830671">
    <property type="component" value="Chromosome 7"/>
</dbReference>
<keyword evidence="2" id="KW-1185">Reference proteome</keyword>
<reference evidence="1" key="1">
    <citation type="journal article" date="2021" name="Mol. Plant Microbe Interact.">
        <title>Complete Genome Sequence of the Plant-Pathogenic Fungus Colletotrichum lupini.</title>
        <authorList>
            <person name="Baroncelli R."/>
            <person name="Pensec F."/>
            <person name="Da Lio D."/>
            <person name="Boufleur T."/>
            <person name="Vicente I."/>
            <person name="Sarrocco S."/>
            <person name="Picot A."/>
            <person name="Baraldi E."/>
            <person name="Sukno S."/>
            <person name="Thon M."/>
            <person name="Le Floch G."/>
        </authorList>
    </citation>
    <scope>NUCLEOTIDE SEQUENCE</scope>
    <source>
        <strain evidence="1">IMI 504893</strain>
    </source>
</reference>
<organism evidence="1 2">
    <name type="scientific">Colletotrichum lupini</name>
    <dbReference type="NCBI Taxonomy" id="145971"/>
    <lineage>
        <taxon>Eukaryota</taxon>
        <taxon>Fungi</taxon>
        <taxon>Dikarya</taxon>
        <taxon>Ascomycota</taxon>
        <taxon>Pezizomycotina</taxon>
        <taxon>Sordariomycetes</taxon>
        <taxon>Hypocreomycetidae</taxon>
        <taxon>Glomerellales</taxon>
        <taxon>Glomerellaceae</taxon>
        <taxon>Colletotrichum</taxon>
        <taxon>Colletotrichum acutatum species complex</taxon>
    </lineage>
</organism>
<evidence type="ECO:0000313" key="2">
    <source>
        <dbReference type="Proteomes" id="UP000830671"/>
    </source>
</evidence>
<dbReference type="RefSeq" id="XP_049149945.1">
    <property type="nucleotide sequence ID" value="XM_049292799.1"/>
</dbReference>
<protein>
    <submittedName>
        <fullName evidence="1">Uncharacterized protein</fullName>
    </submittedName>
</protein>
<proteinExistence type="predicted"/>
<dbReference type="AlphaFoldDB" id="A0A9Q8WMR3"/>
<dbReference type="EMBL" id="CP019479">
    <property type="protein sequence ID" value="UQC88340.1"/>
    <property type="molecule type" value="Genomic_DNA"/>
</dbReference>
<gene>
    <name evidence="1" type="ORF">CLUP02_13863</name>
</gene>